<dbReference type="Proteomes" id="UP000283841">
    <property type="component" value="Unassembled WGS sequence"/>
</dbReference>
<dbReference type="PANTHER" id="PTHR28280">
    <property type="entry name" value="SHUTTLING PRE-60S FACTOR ECM1"/>
    <property type="match status" value="1"/>
</dbReference>
<proteinExistence type="predicted"/>
<evidence type="ECO:0000256" key="2">
    <source>
        <dbReference type="ARBA" id="ARBA00004496"/>
    </source>
</evidence>
<evidence type="ECO:0000313" key="9">
    <source>
        <dbReference type="Proteomes" id="UP000283841"/>
    </source>
</evidence>
<organism evidence="8 9">
    <name type="scientific">Byssochlamys spectabilis</name>
    <name type="common">Paecilomyces variotii</name>
    <dbReference type="NCBI Taxonomy" id="264951"/>
    <lineage>
        <taxon>Eukaryota</taxon>
        <taxon>Fungi</taxon>
        <taxon>Dikarya</taxon>
        <taxon>Ascomycota</taxon>
        <taxon>Pezizomycotina</taxon>
        <taxon>Eurotiomycetes</taxon>
        <taxon>Eurotiomycetidae</taxon>
        <taxon>Eurotiales</taxon>
        <taxon>Thermoascaceae</taxon>
        <taxon>Paecilomyces</taxon>
    </lineage>
</organism>
<accession>A0A443I185</accession>
<name>A0A443I185_BYSSP</name>
<dbReference type="Pfam" id="PF09135">
    <property type="entry name" value="Alb1"/>
    <property type="match status" value="1"/>
</dbReference>
<keyword evidence="9" id="KW-1185">Reference proteome</keyword>
<protein>
    <submittedName>
        <fullName evidence="8">Alb1-domain-containing protein</fullName>
    </submittedName>
</protein>
<comment type="subcellular location">
    <subcellularLocation>
        <location evidence="2">Cytoplasm</location>
    </subcellularLocation>
    <subcellularLocation>
        <location evidence="1">Nucleus</location>
    </subcellularLocation>
</comment>
<dbReference type="GO" id="GO:0005737">
    <property type="term" value="C:cytoplasm"/>
    <property type="evidence" value="ECO:0007669"/>
    <property type="project" value="UniProtKB-SubCell"/>
</dbReference>
<dbReference type="GO" id="GO:0000055">
    <property type="term" value="P:ribosomal large subunit export from nucleus"/>
    <property type="evidence" value="ECO:0007669"/>
    <property type="project" value="TreeGrafter"/>
</dbReference>
<evidence type="ECO:0000256" key="1">
    <source>
        <dbReference type="ARBA" id="ARBA00004123"/>
    </source>
</evidence>
<dbReference type="GO" id="GO:0030687">
    <property type="term" value="C:preribosome, large subunit precursor"/>
    <property type="evidence" value="ECO:0007669"/>
    <property type="project" value="TreeGrafter"/>
</dbReference>
<evidence type="ECO:0000256" key="3">
    <source>
        <dbReference type="ARBA" id="ARBA00022448"/>
    </source>
</evidence>
<feature type="compositionally biased region" description="Basic residues" evidence="7">
    <location>
        <begin position="55"/>
        <end position="69"/>
    </location>
</feature>
<dbReference type="GeneID" id="39601875"/>
<evidence type="ECO:0000256" key="6">
    <source>
        <dbReference type="ARBA" id="ARBA00023242"/>
    </source>
</evidence>
<keyword evidence="3" id="KW-0813">Transport</keyword>
<evidence type="ECO:0000313" key="8">
    <source>
        <dbReference type="EMBL" id="RWQ97829.1"/>
    </source>
</evidence>
<gene>
    <name evidence="8" type="ORF">C8Q69DRAFT_504485</name>
</gene>
<dbReference type="GO" id="GO:0005730">
    <property type="term" value="C:nucleolus"/>
    <property type="evidence" value="ECO:0007669"/>
    <property type="project" value="TreeGrafter"/>
</dbReference>
<dbReference type="RefSeq" id="XP_028487474.1">
    <property type="nucleotide sequence ID" value="XM_028632598.1"/>
</dbReference>
<dbReference type="AlphaFoldDB" id="A0A443I185"/>
<reference evidence="8 9" key="1">
    <citation type="journal article" date="2018" name="Front. Microbiol.">
        <title>Genomic and genetic insights into a cosmopolitan fungus, Paecilomyces variotii (Eurotiales).</title>
        <authorList>
            <person name="Urquhart A.S."/>
            <person name="Mondo S.J."/>
            <person name="Makela M.R."/>
            <person name="Hane J.K."/>
            <person name="Wiebenga A."/>
            <person name="He G."/>
            <person name="Mihaltcheva S."/>
            <person name="Pangilinan J."/>
            <person name="Lipzen A."/>
            <person name="Barry K."/>
            <person name="de Vries R.P."/>
            <person name="Grigoriev I.V."/>
            <person name="Idnurm A."/>
        </authorList>
    </citation>
    <scope>NUCLEOTIDE SEQUENCE [LARGE SCALE GENOMIC DNA]</scope>
    <source>
        <strain evidence="8 9">CBS 101075</strain>
    </source>
</reference>
<evidence type="ECO:0000256" key="7">
    <source>
        <dbReference type="SAM" id="MobiDB-lite"/>
    </source>
</evidence>
<dbReference type="InterPro" id="IPR053278">
    <property type="entry name" value="Pre-60S_factor_ECM1"/>
</dbReference>
<dbReference type="EMBL" id="RCNU01000002">
    <property type="protein sequence ID" value="RWQ97829.1"/>
    <property type="molecule type" value="Genomic_DNA"/>
</dbReference>
<keyword evidence="6" id="KW-0539">Nucleus</keyword>
<evidence type="ECO:0000256" key="4">
    <source>
        <dbReference type="ARBA" id="ARBA00022490"/>
    </source>
</evidence>
<dbReference type="InterPro" id="IPR022784">
    <property type="entry name" value="Ribosome_bgen_Alb1"/>
</dbReference>
<dbReference type="VEuPathDB" id="FungiDB:C8Q69DRAFT_504485"/>
<keyword evidence="5" id="KW-0690">Ribosome biogenesis</keyword>
<feature type="region of interest" description="Disordered" evidence="7">
    <location>
        <begin position="1"/>
        <end position="75"/>
    </location>
</feature>
<comment type="caution">
    <text evidence="8">The sequence shown here is derived from an EMBL/GenBank/DDBJ whole genome shotgun (WGS) entry which is preliminary data.</text>
</comment>
<feature type="compositionally biased region" description="Low complexity" evidence="7">
    <location>
        <begin position="11"/>
        <end position="27"/>
    </location>
</feature>
<dbReference type="PANTHER" id="PTHR28280:SF1">
    <property type="entry name" value="SHUTTLING PRE-60S FACTOR ECM1"/>
    <property type="match status" value="1"/>
</dbReference>
<evidence type="ECO:0000256" key="5">
    <source>
        <dbReference type="ARBA" id="ARBA00022517"/>
    </source>
</evidence>
<keyword evidence="4" id="KW-0963">Cytoplasm</keyword>
<sequence>MAKTPKLKGNSKPSAHSRAARRAASPSVDVEKSLTSLPRPDTPQIPAAHVSSGITKKKSKSKPKSRAQRLRQEKGLERAEIIMDQLEKKVNKSIEKSKVINRRRADWDELNRKSNRFTAALKVENDDQEELDEAMDDDNSIRLDTEKQSTRQTVFSAAIADPVAEQPAGLDEDEEIT</sequence>